<sequence length="248" mass="28969">MTDRERIRRIQSGEPEQMNELIEAYYQEIFQYCYSRTGRESAAYDCAQETFLRVIRYLNRYVEQKKFRAYLFGIARSVCIDFFRKKAEAELGYEDGYEERLREEDFADQVSEQVMLQKAMQCLKPEQREVLDLSYFHGLKAREIAYVTGEKTATVKLSSAGPAPFDCYDFSGVCGRIYIGNGFAYFVLAFWENTVRKSEDPGVFSLLCRDLCSDKSVFDAAYDWLFWNGRTFCGRASLCNRNDRKCTV</sequence>
<dbReference type="Pfam" id="PF08281">
    <property type="entry name" value="Sigma70_r4_2"/>
    <property type="match status" value="1"/>
</dbReference>
<dbReference type="SUPFAM" id="SSF88946">
    <property type="entry name" value="Sigma2 domain of RNA polymerase sigma factors"/>
    <property type="match status" value="1"/>
</dbReference>
<organism evidence="8 9">
    <name type="scientific">Sellimonas catena</name>
    <dbReference type="NCBI Taxonomy" id="2994035"/>
    <lineage>
        <taxon>Bacteria</taxon>
        <taxon>Bacillati</taxon>
        <taxon>Bacillota</taxon>
        <taxon>Clostridia</taxon>
        <taxon>Lachnospirales</taxon>
        <taxon>Lachnospiraceae</taxon>
        <taxon>Sellimonas</taxon>
    </lineage>
</organism>
<comment type="similarity">
    <text evidence="1">Belongs to the sigma-70 factor family. ECF subfamily.</text>
</comment>
<feature type="domain" description="RNA polymerase sigma factor 70 region 4 type 2" evidence="7">
    <location>
        <begin position="115"/>
        <end position="156"/>
    </location>
</feature>
<dbReference type="Proteomes" id="UP001145145">
    <property type="component" value="Unassembled WGS sequence"/>
</dbReference>
<evidence type="ECO:0008006" key="10">
    <source>
        <dbReference type="Google" id="ProtNLM"/>
    </source>
</evidence>
<protein>
    <recommendedName>
        <fullName evidence="10">RNA polymerase sigma-70 region 2 domain-containing protein</fullName>
    </recommendedName>
</protein>
<dbReference type="InterPro" id="IPR013325">
    <property type="entry name" value="RNA_pol_sigma_r2"/>
</dbReference>
<evidence type="ECO:0000256" key="3">
    <source>
        <dbReference type="ARBA" id="ARBA00023082"/>
    </source>
</evidence>
<proteinExistence type="inferred from homology"/>
<dbReference type="RefSeq" id="WP_281872382.1">
    <property type="nucleotide sequence ID" value="NZ_BSBO01000006.1"/>
</dbReference>
<dbReference type="InterPro" id="IPR013324">
    <property type="entry name" value="RNA_pol_sigma_r3/r4-like"/>
</dbReference>
<evidence type="ECO:0000313" key="8">
    <source>
        <dbReference type="EMBL" id="GLG03650.1"/>
    </source>
</evidence>
<dbReference type="Gene3D" id="1.10.1740.10">
    <property type="match status" value="1"/>
</dbReference>
<dbReference type="PANTHER" id="PTHR43133:SF8">
    <property type="entry name" value="RNA POLYMERASE SIGMA FACTOR HI_1459-RELATED"/>
    <property type="match status" value="1"/>
</dbReference>
<feature type="domain" description="RNA polymerase sigma-70 region 2" evidence="6">
    <location>
        <begin position="21"/>
        <end position="87"/>
    </location>
</feature>
<evidence type="ECO:0000256" key="5">
    <source>
        <dbReference type="ARBA" id="ARBA00023163"/>
    </source>
</evidence>
<keyword evidence="2" id="KW-0805">Transcription regulation</keyword>
<dbReference type="InterPro" id="IPR036388">
    <property type="entry name" value="WH-like_DNA-bd_sf"/>
</dbReference>
<evidence type="ECO:0000259" key="7">
    <source>
        <dbReference type="Pfam" id="PF08281"/>
    </source>
</evidence>
<evidence type="ECO:0000256" key="2">
    <source>
        <dbReference type="ARBA" id="ARBA00023015"/>
    </source>
</evidence>
<evidence type="ECO:0000256" key="4">
    <source>
        <dbReference type="ARBA" id="ARBA00023125"/>
    </source>
</evidence>
<dbReference type="InterPro" id="IPR007627">
    <property type="entry name" value="RNA_pol_sigma70_r2"/>
</dbReference>
<keyword evidence="5" id="KW-0804">Transcription</keyword>
<dbReference type="NCBIfam" id="TIGR02937">
    <property type="entry name" value="sigma70-ECF"/>
    <property type="match status" value="1"/>
</dbReference>
<keyword evidence="3" id="KW-0731">Sigma factor</keyword>
<dbReference type="GO" id="GO:0003677">
    <property type="term" value="F:DNA binding"/>
    <property type="evidence" value="ECO:0007669"/>
    <property type="project" value="UniProtKB-KW"/>
</dbReference>
<dbReference type="SUPFAM" id="SSF88659">
    <property type="entry name" value="Sigma3 and sigma4 domains of RNA polymerase sigma factors"/>
    <property type="match status" value="1"/>
</dbReference>
<dbReference type="InterPro" id="IPR039425">
    <property type="entry name" value="RNA_pol_sigma-70-like"/>
</dbReference>
<dbReference type="GO" id="GO:0016987">
    <property type="term" value="F:sigma factor activity"/>
    <property type="evidence" value="ECO:0007669"/>
    <property type="project" value="UniProtKB-KW"/>
</dbReference>
<keyword evidence="4" id="KW-0238">DNA-binding</keyword>
<reference evidence="8 9" key="1">
    <citation type="journal article" date="2023" name="Int. J. Syst. Evol. Microbiol.">
        <title>Sellimonas catena sp. nov., isolated from human faeces.</title>
        <authorList>
            <person name="Hisatomi A."/>
            <person name="Ohkuma M."/>
            <person name="Sakamoto M."/>
        </authorList>
    </citation>
    <scope>NUCLEOTIDE SEQUENCE [LARGE SCALE GENOMIC DNA]</scope>
    <source>
        <strain evidence="8 9">12EGH17</strain>
    </source>
</reference>
<evidence type="ECO:0000259" key="6">
    <source>
        <dbReference type="Pfam" id="PF04542"/>
    </source>
</evidence>
<dbReference type="PANTHER" id="PTHR43133">
    <property type="entry name" value="RNA POLYMERASE ECF-TYPE SIGMA FACTO"/>
    <property type="match status" value="1"/>
</dbReference>
<dbReference type="InterPro" id="IPR014284">
    <property type="entry name" value="RNA_pol_sigma-70_dom"/>
</dbReference>
<dbReference type="Pfam" id="PF04542">
    <property type="entry name" value="Sigma70_r2"/>
    <property type="match status" value="1"/>
</dbReference>
<dbReference type="AlphaFoldDB" id="A0A9W6C6R7"/>
<evidence type="ECO:0000313" key="9">
    <source>
        <dbReference type="Proteomes" id="UP001145145"/>
    </source>
</evidence>
<evidence type="ECO:0000256" key="1">
    <source>
        <dbReference type="ARBA" id="ARBA00010641"/>
    </source>
</evidence>
<comment type="caution">
    <text evidence="8">The sequence shown here is derived from an EMBL/GenBank/DDBJ whole genome shotgun (WGS) entry which is preliminary data.</text>
</comment>
<dbReference type="GO" id="GO:0006352">
    <property type="term" value="P:DNA-templated transcription initiation"/>
    <property type="evidence" value="ECO:0007669"/>
    <property type="project" value="InterPro"/>
</dbReference>
<accession>A0A9W6C6R7</accession>
<dbReference type="Gene3D" id="1.10.10.10">
    <property type="entry name" value="Winged helix-like DNA-binding domain superfamily/Winged helix DNA-binding domain"/>
    <property type="match status" value="1"/>
</dbReference>
<dbReference type="InterPro" id="IPR013249">
    <property type="entry name" value="RNA_pol_sigma70_r4_t2"/>
</dbReference>
<name>A0A9W6C6R7_9FIRM</name>
<dbReference type="EMBL" id="BSBO01000006">
    <property type="protein sequence ID" value="GLG03650.1"/>
    <property type="molecule type" value="Genomic_DNA"/>
</dbReference>
<gene>
    <name evidence="8" type="ORF">Selli1_08240</name>
</gene>
<keyword evidence="9" id="KW-1185">Reference proteome</keyword>